<dbReference type="InterPro" id="IPR016136">
    <property type="entry name" value="DNA_helicase_N/primase_C"/>
</dbReference>
<keyword evidence="1" id="KW-0639">Primosome</keyword>
<gene>
    <name evidence="3" type="ORF">SMC7_04625</name>
</gene>
<dbReference type="Gene3D" id="3.40.50.300">
    <property type="entry name" value="P-loop containing nucleotide triphosphate hydrolases"/>
    <property type="match status" value="1"/>
</dbReference>
<dbReference type="PROSITE" id="PS51199">
    <property type="entry name" value="SF4_HELICASE"/>
    <property type="match status" value="1"/>
</dbReference>
<name>A0A398CTZ3_9BACT</name>
<reference evidence="3 4" key="1">
    <citation type="submission" date="2018-09" db="EMBL/GenBank/DDBJ databases">
        <title>Discovery and Ecogenomic Context for Candidatus Cryosericales, a Global Caldiserica Order Active in Thawing Permafrost.</title>
        <authorList>
            <person name="Martinez M.A."/>
            <person name="Woodcroft B.J."/>
            <person name="Ignacio Espinoza J.C."/>
            <person name="Zayed A."/>
            <person name="Singleton C.M."/>
            <person name="Boyd J."/>
            <person name="Li Y.-F."/>
            <person name="Purvine S."/>
            <person name="Maughan H."/>
            <person name="Hodgkins S.B."/>
            <person name="Anderson D."/>
            <person name="Sederholm M."/>
            <person name="Temperton B."/>
            <person name="Saleska S.R."/>
            <person name="Tyson G.W."/>
            <person name="Rich V.I."/>
        </authorList>
    </citation>
    <scope>NUCLEOTIDE SEQUENCE [LARGE SCALE GENOMIC DNA]</scope>
    <source>
        <strain evidence="3 4">SMC7</strain>
    </source>
</reference>
<dbReference type="PANTHER" id="PTHR30153">
    <property type="entry name" value="REPLICATIVE DNA HELICASE DNAB"/>
    <property type="match status" value="1"/>
</dbReference>
<sequence length="505" mass="56859">MTTDRTEFRLLAGALAAPHHLEKLQKLGMSSSLFEDGDLKAVFDAFQWYCSNHKGEGGKIDLPLFTAYLTEERHVTPAIATLVGKLTDAGGEDMTTLVELLDRLKTRAARRKLRTIADNINSFTDAEKQGRRVEDFAADISEQLRQVARLSSQSRQEPIRDELLRYVEEVRTRGAGLPSILGMSITPYDNLNIAVSGLRPGFYYALGGAPRRGKTNLMLRLATLVARNEKVPVLYYSYEQTRRVLLTRVLSQESLINPLVLQKGDIRNKSDLVTRFNKGIKETSAYMDNFYLFEADRQDTLEHIRSVAYGIMDSHHADRCAIFLDYLQKVPTINPYASLQKQVDEVSGLIAQLSTELQSPIVAVSSFDKDGCRLDSETSKERPTMFNCTGGGDIEYDADVALIIVKDYHDTAQLEEKIANAVREGGVNPHHIPHFDILNLFIDKNRDAPEGGNIIIQFLFLIEDNQMVELGYKDVEERYSYAKAGKIFEWLLERGYLEAVGPGEH</sequence>
<dbReference type="GO" id="GO:0006269">
    <property type="term" value="P:DNA replication, synthesis of primer"/>
    <property type="evidence" value="ECO:0007669"/>
    <property type="project" value="UniProtKB-KW"/>
</dbReference>
<proteinExistence type="predicted"/>
<dbReference type="Proteomes" id="UP000266328">
    <property type="component" value="Unassembled WGS sequence"/>
</dbReference>
<dbReference type="GO" id="GO:1990077">
    <property type="term" value="C:primosome complex"/>
    <property type="evidence" value="ECO:0007669"/>
    <property type="project" value="UniProtKB-KW"/>
</dbReference>
<dbReference type="SUPFAM" id="SSF52540">
    <property type="entry name" value="P-loop containing nucleoside triphosphate hydrolases"/>
    <property type="match status" value="1"/>
</dbReference>
<evidence type="ECO:0000256" key="1">
    <source>
        <dbReference type="ARBA" id="ARBA00022515"/>
    </source>
</evidence>
<evidence type="ECO:0000259" key="2">
    <source>
        <dbReference type="PROSITE" id="PS51199"/>
    </source>
</evidence>
<dbReference type="AlphaFoldDB" id="A0A398CTZ3"/>
<dbReference type="InterPro" id="IPR027417">
    <property type="entry name" value="P-loop_NTPase"/>
</dbReference>
<dbReference type="Gene3D" id="1.10.860.10">
    <property type="entry name" value="DNAb Helicase, Chain A"/>
    <property type="match status" value="1"/>
</dbReference>
<feature type="domain" description="SF4 helicase" evidence="2">
    <location>
        <begin position="177"/>
        <end position="474"/>
    </location>
</feature>
<evidence type="ECO:0000313" key="4">
    <source>
        <dbReference type="Proteomes" id="UP000266328"/>
    </source>
</evidence>
<accession>A0A398CTZ3</accession>
<dbReference type="RefSeq" id="WP_119089180.1">
    <property type="nucleotide sequence ID" value="NZ_QXIS01000028.1"/>
</dbReference>
<organism evidence="3 4">
    <name type="scientific">Candidatus Cryosericum terrychapinii</name>
    <dbReference type="NCBI Taxonomy" id="2290919"/>
    <lineage>
        <taxon>Bacteria</taxon>
        <taxon>Pseudomonadati</taxon>
        <taxon>Caldisericota/Cryosericota group</taxon>
        <taxon>Candidatus Cryosericota</taxon>
        <taxon>Candidatus Cryosericia</taxon>
        <taxon>Candidatus Cryosericales</taxon>
        <taxon>Candidatus Cryosericaceae</taxon>
        <taxon>Candidatus Cryosericum</taxon>
    </lineage>
</organism>
<keyword evidence="4" id="KW-1185">Reference proteome</keyword>
<dbReference type="GO" id="GO:0003678">
    <property type="term" value="F:DNA helicase activity"/>
    <property type="evidence" value="ECO:0007669"/>
    <property type="project" value="InterPro"/>
</dbReference>
<dbReference type="PANTHER" id="PTHR30153:SF2">
    <property type="entry name" value="REPLICATIVE DNA HELICASE"/>
    <property type="match status" value="1"/>
</dbReference>
<protein>
    <recommendedName>
        <fullName evidence="2">SF4 helicase domain-containing protein</fullName>
    </recommendedName>
</protein>
<dbReference type="OrthoDB" id="475332at2"/>
<dbReference type="GO" id="GO:0005829">
    <property type="term" value="C:cytosol"/>
    <property type="evidence" value="ECO:0007669"/>
    <property type="project" value="TreeGrafter"/>
</dbReference>
<dbReference type="Pfam" id="PF03796">
    <property type="entry name" value="DnaB_C"/>
    <property type="match status" value="1"/>
</dbReference>
<dbReference type="EMBL" id="QXIS01000028">
    <property type="protein sequence ID" value="RIE06023.1"/>
    <property type="molecule type" value="Genomic_DNA"/>
</dbReference>
<comment type="caution">
    <text evidence="3">The sequence shown here is derived from an EMBL/GenBank/DDBJ whole genome shotgun (WGS) entry which is preliminary data.</text>
</comment>
<evidence type="ECO:0000313" key="3">
    <source>
        <dbReference type="EMBL" id="RIE06023.1"/>
    </source>
</evidence>
<dbReference type="InterPro" id="IPR007694">
    <property type="entry name" value="DNA_helicase_DnaB-like_C"/>
</dbReference>
<dbReference type="GO" id="GO:0005524">
    <property type="term" value="F:ATP binding"/>
    <property type="evidence" value="ECO:0007669"/>
    <property type="project" value="InterPro"/>
</dbReference>